<evidence type="ECO:0000313" key="2">
    <source>
        <dbReference type="Proteomes" id="UP001162156"/>
    </source>
</evidence>
<keyword evidence="2" id="KW-1185">Reference proteome</keyword>
<proteinExistence type="predicted"/>
<dbReference type="AlphaFoldDB" id="A0AAV8Y6V8"/>
<reference evidence="1" key="1">
    <citation type="journal article" date="2023" name="Insect Mol. Biol.">
        <title>Genome sequencing provides insights into the evolution of gene families encoding plant cell wall-degrading enzymes in longhorned beetles.</title>
        <authorList>
            <person name="Shin N.R."/>
            <person name="Okamura Y."/>
            <person name="Kirsch R."/>
            <person name="Pauchet Y."/>
        </authorList>
    </citation>
    <scope>NUCLEOTIDE SEQUENCE</scope>
    <source>
        <strain evidence="1">RBIC_L_NR</strain>
    </source>
</reference>
<organism evidence="1 2">
    <name type="scientific">Rhamnusium bicolor</name>
    <dbReference type="NCBI Taxonomy" id="1586634"/>
    <lineage>
        <taxon>Eukaryota</taxon>
        <taxon>Metazoa</taxon>
        <taxon>Ecdysozoa</taxon>
        <taxon>Arthropoda</taxon>
        <taxon>Hexapoda</taxon>
        <taxon>Insecta</taxon>
        <taxon>Pterygota</taxon>
        <taxon>Neoptera</taxon>
        <taxon>Endopterygota</taxon>
        <taxon>Coleoptera</taxon>
        <taxon>Polyphaga</taxon>
        <taxon>Cucujiformia</taxon>
        <taxon>Chrysomeloidea</taxon>
        <taxon>Cerambycidae</taxon>
        <taxon>Lepturinae</taxon>
        <taxon>Rhagiini</taxon>
        <taxon>Rhamnusium</taxon>
    </lineage>
</organism>
<accession>A0AAV8Y6V8</accession>
<protein>
    <submittedName>
        <fullName evidence="1">Uncharacterized protein</fullName>
    </submittedName>
</protein>
<dbReference type="EMBL" id="JANEYF010002432">
    <property type="protein sequence ID" value="KAJ8946555.1"/>
    <property type="molecule type" value="Genomic_DNA"/>
</dbReference>
<evidence type="ECO:0000313" key="1">
    <source>
        <dbReference type="EMBL" id="KAJ8946555.1"/>
    </source>
</evidence>
<sequence>MHQSSPTKKQFTTFKTCYQVMEGKECEYFLKAIQNANPDKVNIEWGDICYTCKEKGCNQVYRTANGEIKNSEVIVITL</sequence>
<dbReference type="Proteomes" id="UP001162156">
    <property type="component" value="Unassembled WGS sequence"/>
</dbReference>
<comment type="caution">
    <text evidence="1">The sequence shown here is derived from an EMBL/GenBank/DDBJ whole genome shotgun (WGS) entry which is preliminary data.</text>
</comment>
<name>A0AAV8Y6V8_9CUCU</name>
<gene>
    <name evidence="1" type="ORF">NQ314_008869</name>
</gene>